<keyword evidence="1" id="KW-0732">Signal</keyword>
<comment type="caution">
    <text evidence="3">The sequence shown here is derived from an EMBL/GenBank/DDBJ whole genome shotgun (WGS) entry which is preliminary data.</text>
</comment>
<reference evidence="3" key="1">
    <citation type="journal article" date="2014" name="Int. J. Syst. Evol. Microbiol.">
        <title>Complete genome sequence of Corynebacterium casei LMG S-19264T (=DSM 44701T), isolated from a smear-ripened cheese.</title>
        <authorList>
            <consortium name="US DOE Joint Genome Institute (JGI-PGF)"/>
            <person name="Walter F."/>
            <person name="Albersmeier A."/>
            <person name="Kalinowski J."/>
            <person name="Ruckert C."/>
        </authorList>
    </citation>
    <scope>NUCLEOTIDE SEQUENCE</scope>
    <source>
        <strain evidence="3">CGMCC 1.15958</strain>
    </source>
</reference>
<keyword evidence="4" id="KW-1185">Reference proteome</keyword>
<protein>
    <recommendedName>
        <fullName evidence="2">DUF547 domain-containing protein</fullName>
    </recommendedName>
</protein>
<dbReference type="InterPro" id="IPR006869">
    <property type="entry name" value="DUF547"/>
</dbReference>
<evidence type="ECO:0000313" key="3">
    <source>
        <dbReference type="EMBL" id="GGD66544.1"/>
    </source>
</evidence>
<proteinExistence type="predicted"/>
<dbReference type="Pfam" id="PF04784">
    <property type="entry name" value="DUF547"/>
    <property type="match status" value="1"/>
</dbReference>
<feature type="chain" id="PRO_5037139629" description="DUF547 domain-containing protein" evidence="1">
    <location>
        <begin position="29"/>
        <end position="264"/>
    </location>
</feature>
<dbReference type="EMBL" id="BMKK01000006">
    <property type="protein sequence ID" value="GGD66544.1"/>
    <property type="molecule type" value="Genomic_DNA"/>
</dbReference>
<dbReference type="PROSITE" id="PS51257">
    <property type="entry name" value="PROKAR_LIPOPROTEIN"/>
    <property type="match status" value="1"/>
</dbReference>
<evidence type="ECO:0000313" key="4">
    <source>
        <dbReference type="Proteomes" id="UP000609064"/>
    </source>
</evidence>
<gene>
    <name evidence="3" type="ORF">GCM10011514_33200</name>
</gene>
<feature type="signal peptide" evidence="1">
    <location>
        <begin position="1"/>
        <end position="28"/>
    </location>
</feature>
<reference evidence="3" key="2">
    <citation type="submission" date="2020-09" db="EMBL/GenBank/DDBJ databases">
        <authorList>
            <person name="Sun Q."/>
            <person name="Zhou Y."/>
        </authorList>
    </citation>
    <scope>NUCLEOTIDE SEQUENCE</scope>
    <source>
        <strain evidence="3">CGMCC 1.15958</strain>
    </source>
</reference>
<name>A0A916YXG2_9BACT</name>
<dbReference type="PANTHER" id="PTHR46361:SF3">
    <property type="entry name" value="ELECTRON CARRIER_ PROTEIN DISULFIDE OXIDOREDUCTASE"/>
    <property type="match status" value="1"/>
</dbReference>
<dbReference type="PANTHER" id="PTHR46361">
    <property type="entry name" value="ELECTRON CARRIER/ PROTEIN DISULFIDE OXIDOREDUCTASE"/>
    <property type="match status" value="1"/>
</dbReference>
<dbReference type="Proteomes" id="UP000609064">
    <property type="component" value="Unassembled WGS sequence"/>
</dbReference>
<organism evidence="3 4">
    <name type="scientific">Emticicia aquatilis</name>
    <dbReference type="NCBI Taxonomy" id="1537369"/>
    <lineage>
        <taxon>Bacteria</taxon>
        <taxon>Pseudomonadati</taxon>
        <taxon>Bacteroidota</taxon>
        <taxon>Cytophagia</taxon>
        <taxon>Cytophagales</taxon>
        <taxon>Leadbetterellaceae</taxon>
        <taxon>Emticicia</taxon>
    </lineage>
</organism>
<evidence type="ECO:0000259" key="2">
    <source>
        <dbReference type="Pfam" id="PF04784"/>
    </source>
</evidence>
<feature type="domain" description="DUF547" evidence="2">
    <location>
        <begin position="84"/>
        <end position="201"/>
    </location>
</feature>
<evidence type="ECO:0000256" key="1">
    <source>
        <dbReference type="SAM" id="SignalP"/>
    </source>
</evidence>
<dbReference type="AlphaFoldDB" id="A0A916YXG2"/>
<sequence length="264" mass="29944">MNNNKNDIKMKITSLLSIILLTVSSCFAVNAPTSNAEPISHEIWNGLLKKYVDAKGFVNYGGFKKDQAELKKYLTLVENNAPGDKWSKDEKLAYWINAYNAFTIQLILDNLDNKIKSIKDIGSKVKIPFVNTPWDVKFINIGGKKMDLNNIEHGIIRKDFDEPRIHFALVCAAKSCPPLRNEAYIASKLNQQLDDQGVDFLNDSSKNQVSADEAKLSNIFNWYGGDFKDKMPVIDWANKYAKVKANKGAKISYMTYNWDLNGKY</sequence>
<accession>A0A916YXG2</accession>